<dbReference type="GO" id="GO:0051996">
    <property type="term" value="F:squalene synthase [NAD(P)H] activity"/>
    <property type="evidence" value="ECO:0007669"/>
    <property type="project" value="InterPro"/>
</dbReference>
<dbReference type="GO" id="GO:0016117">
    <property type="term" value="P:carotenoid biosynthetic process"/>
    <property type="evidence" value="ECO:0007669"/>
    <property type="project" value="InterPro"/>
</dbReference>
<name>A0A4Q7S8N4_9BURK</name>
<dbReference type="NCBIfam" id="TIGR03465">
    <property type="entry name" value="HpnD"/>
    <property type="match status" value="1"/>
</dbReference>
<accession>A0A4Q7S8N4</accession>
<evidence type="ECO:0000313" key="2">
    <source>
        <dbReference type="Proteomes" id="UP000291078"/>
    </source>
</evidence>
<protein>
    <submittedName>
        <fullName evidence="1">Farnesyl-diphosphate farnesyltransferase</fullName>
    </submittedName>
</protein>
<comment type="caution">
    <text evidence="1">The sequence shown here is derived from an EMBL/GenBank/DDBJ whole genome shotgun (WGS) entry which is preliminary data.</text>
</comment>
<dbReference type="InterPro" id="IPR008949">
    <property type="entry name" value="Isoprenoid_synthase_dom_sf"/>
</dbReference>
<keyword evidence="2" id="KW-1185">Reference proteome</keyword>
<keyword evidence="1" id="KW-0808">Transferase</keyword>
<evidence type="ECO:0000313" key="1">
    <source>
        <dbReference type="EMBL" id="RZT42297.1"/>
    </source>
</evidence>
<sequence length="327" mass="37061">MAAWCDEMSAIRRRRRTGATVGRCYNSRPGATAPRRRPLRRPTRLTEKEIGVTPDQYCQDKAAKSGSSFYYSALRLPPERRQALTALQAWRIELDAIVHENHDAGVALQRLDWWRAELRRLYDGQGAHPVSQALRPSLDLLPQAEMTQVLDGSEMDLAQSRYIDEAALAKYSRAVGGTFGRLSARVLGCSDPQTLAAAEKLGLSQLRIRILREMGSDARQGRIYIPVDTLQRFEVPAADIMQSRHAEPFVAMMRDQAAQARALYREALDTLPRADRRALRALLALAAIHHALLDEIEASQFQVLTQRIALTPMRKLWLAWKTWLRNR</sequence>
<gene>
    <name evidence="1" type="ORF">EV147_1327</name>
</gene>
<dbReference type="EMBL" id="SGXM01000001">
    <property type="protein sequence ID" value="RZT42297.1"/>
    <property type="molecule type" value="Genomic_DNA"/>
</dbReference>
<dbReference type="CDD" id="cd00683">
    <property type="entry name" value="Trans_IPPS_HH"/>
    <property type="match status" value="1"/>
</dbReference>
<dbReference type="SUPFAM" id="SSF48576">
    <property type="entry name" value="Terpenoid synthases"/>
    <property type="match status" value="1"/>
</dbReference>
<dbReference type="InterPro" id="IPR033904">
    <property type="entry name" value="Trans_IPPS_HH"/>
</dbReference>
<dbReference type="InterPro" id="IPR017828">
    <property type="entry name" value="SQ_synth_HpnD-like"/>
</dbReference>
<dbReference type="PANTHER" id="PTHR31480">
    <property type="entry name" value="BIFUNCTIONAL LYCOPENE CYCLASE/PHYTOENE SYNTHASE"/>
    <property type="match status" value="1"/>
</dbReference>
<dbReference type="InterPro" id="IPR002060">
    <property type="entry name" value="Squ/phyt_synthse"/>
</dbReference>
<proteinExistence type="predicted"/>
<dbReference type="Proteomes" id="UP000291078">
    <property type="component" value="Unassembled WGS sequence"/>
</dbReference>
<organism evidence="1 2">
    <name type="scientific">Cupriavidus agavae</name>
    <dbReference type="NCBI Taxonomy" id="1001822"/>
    <lineage>
        <taxon>Bacteria</taxon>
        <taxon>Pseudomonadati</taxon>
        <taxon>Pseudomonadota</taxon>
        <taxon>Betaproteobacteria</taxon>
        <taxon>Burkholderiales</taxon>
        <taxon>Burkholderiaceae</taxon>
        <taxon>Cupriavidus</taxon>
    </lineage>
</organism>
<dbReference type="AlphaFoldDB" id="A0A4Q7S8N4"/>
<reference evidence="1 2" key="1">
    <citation type="journal article" date="2015" name="Stand. Genomic Sci.">
        <title>Genomic Encyclopedia of Bacterial and Archaeal Type Strains, Phase III: the genomes of soil and plant-associated and newly described type strains.</title>
        <authorList>
            <person name="Whitman W.B."/>
            <person name="Woyke T."/>
            <person name="Klenk H.P."/>
            <person name="Zhou Y."/>
            <person name="Lilburn T.G."/>
            <person name="Beck B.J."/>
            <person name="De Vos P."/>
            <person name="Vandamme P."/>
            <person name="Eisen J.A."/>
            <person name="Garrity G."/>
            <person name="Hugenholtz P."/>
            <person name="Kyrpides N.C."/>
        </authorList>
    </citation>
    <scope>NUCLEOTIDE SEQUENCE [LARGE SCALE GENOMIC DNA]</scope>
    <source>
        <strain evidence="1 2">ASC-9842</strain>
    </source>
</reference>
<dbReference type="Pfam" id="PF00494">
    <property type="entry name" value="SQS_PSY"/>
    <property type="match status" value="1"/>
</dbReference>
<dbReference type="Gene3D" id="1.10.600.10">
    <property type="entry name" value="Farnesyl Diphosphate Synthase"/>
    <property type="match status" value="1"/>
</dbReference>